<evidence type="ECO:0000256" key="1">
    <source>
        <dbReference type="SAM" id="MobiDB-lite"/>
    </source>
</evidence>
<organism evidence="3 4">
    <name type="scientific">Botrytis porri</name>
    <dbReference type="NCBI Taxonomy" id="87229"/>
    <lineage>
        <taxon>Eukaryota</taxon>
        <taxon>Fungi</taxon>
        <taxon>Dikarya</taxon>
        <taxon>Ascomycota</taxon>
        <taxon>Pezizomycotina</taxon>
        <taxon>Leotiomycetes</taxon>
        <taxon>Helotiales</taxon>
        <taxon>Sclerotiniaceae</taxon>
        <taxon>Botrytis</taxon>
    </lineage>
</organism>
<feature type="compositionally biased region" description="Basic and acidic residues" evidence="1">
    <location>
        <begin position="228"/>
        <end position="239"/>
    </location>
</feature>
<protein>
    <recommendedName>
        <fullName evidence="5">Tetraspanin</fullName>
    </recommendedName>
</protein>
<feature type="compositionally biased region" description="Acidic residues" evidence="1">
    <location>
        <begin position="240"/>
        <end position="249"/>
    </location>
</feature>
<keyword evidence="4" id="KW-1185">Reference proteome</keyword>
<comment type="caution">
    <text evidence="3">The sequence shown here is derived from an EMBL/GenBank/DDBJ whole genome shotgun (WGS) entry which is preliminary data.</text>
</comment>
<dbReference type="InterPro" id="IPR008952">
    <property type="entry name" value="Tetraspanin_EC2_sf"/>
</dbReference>
<keyword evidence="2" id="KW-0812">Transmembrane</keyword>
<feature type="transmembrane region" description="Helical" evidence="2">
    <location>
        <begin position="75"/>
        <end position="101"/>
    </location>
</feature>
<dbReference type="SUPFAM" id="SSF48652">
    <property type="entry name" value="Tetraspanin"/>
    <property type="match status" value="1"/>
</dbReference>
<evidence type="ECO:0000313" key="4">
    <source>
        <dbReference type="Proteomes" id="UP000297280"/>
    </source>
</evidence>
<gene>
    <name evidence="3" type="ORF">BPOR_0014g00260</name>
</gene>
<feature type="transmembrane region" description="Helical" evidence="2">
    <location>
        <begin position="179"/>
        <end position="201"/>
    </location>
</feature>
<dbReference type="GO" id="GO:0016020">
    <property type="term" value="C:membrane"/>
    <property type="evidence" value="ECO:0007669"/>
    <property type="project" value="InterPro"/>
</dbReference>
<dbReference type="Proteomes" id="UP000297280">
    <property type="component" value="Unassembled WGS sequence"/>
</dbReference>
<keyword evidence="2" id="KW-1133">Transmembrane helix</keyword>
<reference evidence="3 4" key="1">
    <citation type="submission" date="2017-12" db="EMBL/GenBank/DDBJ databases">
        <title>Comparative genomics of Botrytis spp.</title>
        <authorList>
            <person name="Valero-Jimenez C.A."/>
            <person name="Tapia P."/>
            <person name="Veloso J."/>
            <person name="Silva-Moreno E."/>
            <person name="Staats M."/>
            <person name="Valdes J.H."/>
            <person name="Van Kan J.A.L."/>
        </authorList>
    </citation>
    <scope>NUCLEOTIDE SEQUENCE [LARGE SCALE GENOMIC DNA]</scope>
    <source>
        <strain evidence="3 4">MUCL3349</strain>
    </source>
</reference>
<feature type="transmembrane region" description="Helical" evidence="2">
    <location>
        <begin position="40"/>
        <end position="63"/>
    </location>
</feature>
<evidence type="ECO:0000256" key="2">
    <source>
        <dbReference type="SAM" id="Phobius"/>
    </source>
</evidence>
<dbReference type="EMBL" id="PQXO01000014">
    <property type="protein sequence ID" value="TGO91953.1"/>
    <property type="molecule type" value="Genomic_DNA"/>
</dbReference>
<evidence type="ECO:0008006" key="5">
    <source>
        <dbReference type="Google" id="ProtNLM"/>
    </source>
</evidence>
<dbReference type="STRING" id="87229.A0A4Z1L641"/>
<dbReference type="AlphaFoldDB" id="A0A4Z1L641"/>
<feature type="transmembrane region" description="Helical" evidence="2">
    <location>
        <begin position="7"/>
        <end position="28"/>
    </location>
</feature>
<keyword evidence="2" id="KW-0472">Membrane</keyword>
<name>A0A4Z1L641_9HELO</name>
<evidence type="ECO:0000313" key="3">
    <source>
        <dbReference type="EMBL" id="TGO91953.1"/>
    </source>
</evidence>
<proteinExistence type="predicted"/>
<accession>A0A4Z1L641</accession>
<sequence>MDVVKKLIPWARPLLLVILSAVAGYAYSQIRALSLPISQALALFTVVLPLVTGISTQGAVGLIQRANKKEQNQLTLPLIAVIGFQLVYETIVATLALTYMIPPKSLHCGLEDAWHSLFSAKDDRKISAIQDALNCCGLHSMADMASPIKNQKGPGSCEALTDRSQSCFGPWRQAEQINAGLLLLVAVVIFTIKVTSIINLLTTSFWRRSYWSRPIHSITSGDTEAPEEDNRAETRRLIEEGDDEEESYQDEPTQRRLSGLNGLGHGHGQGPRVEPSRLSQNY</sequence>
<feature type="region of interest" description="Disordered" evidence="1">
    <location>
        <begin position="217"/>
        <end position="282"/>
    </location>
</feature>